<protein>
    <submittedName>
        <fullName evidence="2">Uncharacterized protein</fullName>
    </submittedName>
</protein>
<keyword evidence="3" id="KW-1185">Reference proteome</keyword>
<feature type="transmembrane region" description="Helical" evidence="1">
    <location>
        <begin position="127"/>
        <end position="144"/>
    </location>
</feature>
<dbReference type="InterPro" id="IPR021514">
    <property type="entry name" value="DUF3176"/>
</dbReference>
<comment type="caution">
    <text evidence="2">The sequence shown here is derived from an EMBL/GenBank/DDBJ whole genome shotgun (WGS) entry which is preliminary data.</text>
</comment>
<reference evidence="2" key="1">
    <citation type="submission" date="2022-09" db="EMBL/GenBank/DDBJ databases">
        <title>Fusarium specimens isolated from Avocado Roots.</title>
        <authorList>
            <person name="Stajich J."/>
            <person name="Roper C."/>
            <person name="Heimlech-Rivalta G."/>
        </authorList>
    </citation>
    <scope>NUCLEOTIDE SEQUENCE</scope>
    <source>
        <strain evidence="2">CF00136</strain>
    </source>
</reference>
<organism evidence="2 3">
    <name type="scientific">Fusarium torreyae</name>
    <dbReference type="NCBI Taxonomy" id="1237075"/>
    <lineage>
        <taxon>Eukaryota</taxon>
        <taxon>Fungi</taxon>
        <taxon>Dikarya</taxon>
        <taxon>Ascomycota</taxon>
        <taxon>Pezizomycotina</taxon>
        <taxon>Sordariomycetes</taxon>
        <taxon>Hypocreomycetidae</taxon>
        <taxon>Hypocreales</taxon>
        <taxon>Nectriaceae</taxon>
        <taxon>Fusarium</taxon>
    </lineage>
</organism>
<gene>
    <name evidence="2" type="ORF">NW762_013755</name>
</gene>
<dbReference type="AlphaFoldDB" id="A0A9W8RMX2"/>
<dbReference type="EMBL" id="JAOQAZ010000044">
    <property type="protein sequence ID" value="KAJ4246011.1"/>
    <property type="molecule type" value="Genomic_DNA"/>
</dbReference>
<keyword evidence="1" id="KW-0472">Membrane</keyword>
<keyword evidence="1" id="KW-1133">Transmembrane helix</keyword>
<feature type="transmembrane region" description="Helical" evidence="1">
    <location>
        <begin position="20"/>
        <end position="41"/>
    </location>
</feature>
<evidence type="ECO:0000256" key="1">
    <source>
        <dbReference type="SAM" id="Phobius"/>
    </source>
</evidence>
<dbReference type="Proteomes" id="UP001152049">
    <property type="component" value="Unassembled WGS sequence"/>
</dbReference>
<feature type="transmembrane region" description="Helical" evidence="1">
    <location>
        <begin position="61"/>
        <end position="81"/>
    </location>
</feature>
<dbReference type="PANTHER" id="PTHR35394:SF5">
    <property type="entry name" value="DUF3176 DOMAIN-CONTAINING PROTEIN"/>
    <property type="match status" value="1"/>
</dbReference>
<feature type="transmembrane region" description="Helical" evidence="1">
    <location>
        <begin position="486"/>
        <end position="509"/>
    </location>
</feature>
<keyword evidence="1" id="KW-0812">Transmembrane</keyword>
<evidence type="ECO:0000313" key="2">
    <source>
        <dbReference type="EMBL" id="KAJ4246011.1"/>
    </source>
</evidence>
<dbReference type="OrthoDB" id="5242705at2759"/>
<accession>A0A9W8RMX2</accession>
<evidence type="ECO:0000313" key="3">
    <source>
        <dbReference type="Proteomes" id="UP001152049"/>
    </source>
</evidence>
<proteinExistence type="predicted"/>
<sequence length="609" mass="66384">MAPSSANDSRRKSWTGSNWLVEGTSVLVSCLITLGLCLLLARFDGHNAPDFGSVPNWGITLNTIVAIMINLAVATSISAVVECVSQLKWLWFSEQPRSLADIQIFDEASRGLFGSLKLIWGIRQRSVASLGAFLVVVQLAVAPLTQQSLHYESRGVAVEGINATTPVRTRYFESIQEPLIKGTPAGYSSLGAGMKAAIISGLFMDTDVTINNTLPSCPSGNCTFGEYSTLAVCATFANVTSYLESRSEGKKQSVLEYCIADGICMKSLDQTDIVKGNMTSAARGEQLDAPLTTRRRSPESYNYTSMAFKDHPSPIADFYVIYADTDDHSSDGYGFLAVEIVLEWCVQKFSTKVVNGTATSVRLEHASKNFTQHGTQSFQAEVDGEVYSVDLPTHCTLQRHLSGYLSGIFVQKGMNTVADNDVILSFARALGLTNAPVRGRLKKGYPRLGAILDNTATSMTNYLRQSSSQTTNGTVYTEQIYVRISWGWLAAPIVFVVLTLLFFVVTLIYSRVRKIGDVPAWKSSLLAALQSPDADLHQLLGSTTLQTPMSAKSRKQQVQLIKTGDQWNLTGSVPHVDVSDQTPLQQKDQGIQMSSLELSQATRSLNAQE</sequence>
<name>A0A9W8RMX2_9HYPO</name>
<dbReference type="Pfam" id="PF11374">
    <property type="entry name" value="DUF3176"/>
    <property type="match status" value="1"/>
</dbReference>
<dbReference type="PANTHER" id="PTHR35394">
    <property type="entry name" value="DUF3176 DOMAIN-CONTAINING PROTEIN"/>
    <property type="match status" value="1"/>
</dbReference>